<gene>
    <name evidence="1" type="ORF">HNR61_004824</name>
</gene>
<protein>
    <submittedName>
        <fullName evidence="1">Uncharacterized protein</fullName>
    </submittedName>
</protein>
<evidence type="ECO:0000313" key="1">
    <source>
        <dbReference type="EMBL" id="MBA8953174.1"/>
    </source>
</evidence>
<comment type="caution">
    <text evidence="1">The sequence shown here is derived from an EMBL/GenBank/DDBJ whole genome shotgun (WGS) entry which is preliminary data.</text>
</comment>
<dbReference type="AlphaFoldDB" id="A0A7W3QN36"/>
<name>A0A7W3QN36_ACTNM</name>
<organism evidence="1 2">
    <name type="scientific">Actinomadura namibiensis</name>
    <dbReference type="NCBI Taxonomy" id="182080"/>
    <lineage>
        <taxon>Bacteria</taxon>
        <taxon>Bacillati</taxon>
        <taxon>Actinomycetota</taxon>
        <taxon>Actinomycetes</taxon>
        <taxon>Streptosporangiales</taxon>
        <taxon>Thermomonosporaceae</taxon>
        <taxon>Actinomadura</taxon>
    </lineage>
</organism>
<keyword evidence="2" id="KW-1185">Reference proteome</keyword>
<reference evidence="1 2" key="1">
    <citation type="submission" date="2020-08" db="EMBL/GenBank/DDBJ databases">
        <title>Genomic Encyclopedia of Type Strains, Phase IV (KMG-IV): sequencing the most valuable type-strain genomes for metagenomic binning, comparative biology and taxonomic classification.</title>
        <authorList>
            <person name="Goeker M."/>
        </authorList>
    </citation>
    <scope>NUCLEOTIDE SEQUENCE [LARGE SCALE GENOMIC DNA]</scope>
    <source>
        <strain evidence="1 2">DSM 44197</strain>
    </source>
</reference>
<dbReference type="EMBL" id="JACJIA010000006">
    <property type="protein sequence ID" value="MBA8953174.1"/>
    <property type="molecule type" value="Genomic_DNA"/>
</dbReference>
<accession>A0A7W3QN36</accession>
<dbReference type="Proteomes" id="UP000572680">
    <property type="component" value="Unassembled WGS sequence"/>
</dbReference>
<dbReference type="RefSeq" id="WP_220509716.1">
    <property type="nucleotide sequence ID" value="NZ_BAAALP010000063.1"/>
</dbReference>
<evidence type="ECO:0000313" key="2">
    <source>
        <dbReference type="Proteomes" id="UP000572680"/>
    </source>
</evidence>
<proteinExistence type="predicted"/>
<sequence>MHESYRHPVSLRTPGARAHYDHRRTIGDRHSSALRNTFNRMLGCLFHCLQTGHLYDETIAFGARLEAAA</sequence>